<accession>A0A9P6WCJ0</accession>
<evidence type="ECO:0000256" key="6">
    <source>
        <dbReference type="ARBA" id="ARBA00022824"/>
    </source>
</evidence>
<dbReference type="PANTHER" id="PTHR10778">
    <property type="entry name" value="SOLUTE CARRIER FAMILY 35 MEMBER B"/>
    <property type="match status" value="1"/>
</dbReference>
<dbReference type="GO" id="GO:0000139">
    <property type="term" value="C:Golgi membrane"/>
    <property type="evidence" value="ECO:0007669"/>
    <property type="project" value="TreeGrafter"/>
</dbReference>
<evidence type="ECO:0000256" key="10">
    <source>
        <dbReference type="SAM" id="Phobius"/>
    </source>
</evidence>
<proteinExistence type="inferred from homology"/>
<dbReference type="SUPFAM" id="SSF103481">
    <property type="entry name" value="Multidrug resistance efflux transporter EmrE"/>
    <property type="match status" value="1"/>
</dbReference>
<dbReference type="InterPro" id="IPR013657">
    <property type="entry name" value="SCL35B1-4/HUT1"/>
</dbReference>
<reference evidence="11 12" key="1">
    <citation type="submission" date="2020-11" db="EMBL/GenBank/DDBJ databases">
        <title>Kefir isolates.</title>
        <authorList>
            <person name="Marcisauskas S."/>
            <person name="Kim Y."/>
            <person name="Blasche S."/>
        </authorList>
    </citation>
    <scope>NUCLEOTIDE SEQUENCE [LARGE SCALE GENOMIC DNA]</scope>
    <source>
        <strain evidence="11 12">OG2</strain>
    </source>
</reference>
<evidence type="ECO:0000256" key="1">
    <source>
        <dbReference type="ARBA" id="ARBA00004477"/>
    </source>
</evidence>
<feature type="transmembrane region" description="Helical" evidence="10">
    <location>
        <begin position="109"/>
        <end position="128"/>
    </location>
</feature>
<dbReference type="Proteomes" id="UP000750334">
    <property type="component" value="Unassembled WGS sequence"/>
</dbReference>
<comment type="similarity">
    <text evidence="2">Belongs to the nucleotide-sugar transporter family. SLC35B subfamily.</text>
</comment>
<evidence type="ECO:0000313" key="11">
    <source>
        <dbReference type="EMBL" id="KAG0669273.1"/>
    </source>
</evidence>
<evidence type="ECO:0000256" key="9">
    <source>
        <dbReference type="ARBA" id="ARBA00041103"/>
    </source>
</evidence>
<feature type="transmembrane region" description="Helical" evidence="10">
    <location>
        <begin position="263"/>
        <end position="284"/>
    </location>
</feature>
<evidence type="ECO:0000256" key="8">
    <source>
        <dbReference type="ARBA" id="ARBA00023136"/>
    </source>
</evidence>
<keyword evidence="12" id="KW-1185">Reference proteome</keyword>
<feature type="transmembrane region" description="Helical" evidence="10">
    <location>
        <begin position="225"/>
        <end position="243"/>
    </location>
</feature>
<keyword evidence="5 10" id="KW-0812">Transmembrane</keyword>
<dbReference type="AlphaFoldDB" id="A0A9P6WCJ0"/>
<evidence type="ECO:0000313" key="12">
    <source>
        <dbReference type="Proteomes" id="UP000750334"/>
    </source>
</evidence>
<dbReference type="EMBL" id="PUHR01000045">
    <property type="protein sequence ID" value="KAG0669273.1"/>
    <property type="molecule type" value="Genomic_DNA"/>
</dbReference>
<evidence type="ECO:0000256" key="3">
    <source>
        <dbReference type="ARBA" id="ARBA00022448"/>
    </source>
</evidence>
<dbReference type="OrthoDB" id="1601at2759"/>
<evidence type="ECO:0000256" key="2">
    <source>
        <dbReference type="ARBA" id="ARBA00010694"/>
    </source>
</evidence>
<comment type="caution">
    <text evidence="11">The sequence shown here is derived from an EMBL/GenBank/DDBJ whole genome shotgun (WGS) entry which is preliminary data.</text>
</comment>
<sequence length="354" mass="39725">MTDSSHFYKLLICAIGIYASFFTWALVQEPLSTRIWPESNEQFQFPNIIAICQASIAMVVGYIYLSIRKTDYNVVALMRDHYKSLMMISFTQSTSTPLATYSLGQVDYLTYMLAKSCKMIPVLLVHLLLYRTPIEKQKKIVAILVSLGVTIFTIGGSNKKGKSSGKNNSSYYGFILLAASLFMDGLTNATQDTMLKTVNSKKEVKNEKEETSSEKSSKKITGPHLMFSLNFCIILWNAVYLLLIDRKQVDRAASILKLDPEIFCYLALYAVCGAIGQCFIFYTLESFGSLQLIMITVTRKMISMLLSIIIFGKSVSLVQWSGIIIVFSGITWEATNKRKASAQKVSVTDDKKNE</sequence>
<feature type="transmembrane region" description="Helical" evidence="10">
    <location>
        <begin position="305"/>
        <end position="330"/>
    </location>
</feature>
<gene>
    <name evidence="11" type="primary">HUT1</name>
    <name evidence="11" type="ORF">C6P45_003924</name>
</gene>
<organism evidence="11 12">
    <name type="scientific">Maudiozyma exigua</name>
    <name type="common">Yeast</name>
    <name type="synonym">Kazachstania exigua</name>
    <dbReference type="NCBI Taxonomy" id="34358"/>
    <lineage>
        <taxon>Eukaryota</taxon>
        <taxon>Fungi</taxon>
        <taxon>Dikarya</taxon>
        <taxon>Ascomycota</taxon>
        <taxon>Saccharomycotina</taxon>
        <taxon>Saccharomycetes</taxon>
        <taxon>Saccharomycetales</taxon>
        <taxon>Saccharomycetaceae</taxon>
        <taxon>Maudiozyma</taxon>
    </lineage>
</organism>
<dbReference type="Pfam" id="PF08449">
    <property type="entry name" value="UAA"/>
    <property type="match status" value="2"/>
</dbReference>
<name>A0A9P6WCJ0_MAUEX</name>
<keyword evidence="7 10" id="KW-1133">Transmembrane helix</keyword>
<evidence type="ECO:0000256" key="5">
    <source>
        <dbReference type="ARBA" id="ARBA00022692"/>
    </source>
</evidence>
<dbReference type="PANTHER" id="PTHR10778:SF10">
    <property type="entry name" value="SOLUTE CARRIER FAMILY 35 MEMBER B1"/>
    <property type="match status" value="1"/>
</dbReference>
<keyword evidence="8 10" id="KW-0472">Membrane</keyword>
<evidence type="ECO:0000256" key="7">
    <source>
        <dbReference type="ARBA" id="ARBA00022989"/>
    </source>
</evidence>
<keyword evidence="6" id="KW-0256">Endoplasmic reticulum</keyword>
<keyword evidence="4" id="KW-0762">Sugar transport</keyword>
<dbReference type="GO" id="GO:0005459">
    <property type="term" value="F:UDP-galactose transmembrane transporter activity"/>
    <property type="evidence" value="ECO:0007669"/>
    <property type="project" value="TreeGrafter"/>
</dbReference>
<dbReference type="GO" id="GO:0005460">
    <property type="term" value="F:UDP-glucose transmembrane transporter activity"/>
    <property type="evidence" value="ECO:0007669"/>
    <property type="project" value="TreeGrafter"/>
</dbReference>
<feature type="transmembrane region" description="Helical" evidence="10">
    <location>
        <begin position="47"/>
        <end position="65"/>
    </location>
</feature>
<evidence type="ECO:0000256" key="4">
    <source>
        <dbReference type="ARBA" id="ARBA00022597"/>
    </source>
</evidence>
<dbReference type="GO" id="GO:0005789">
    <property type="term" value="C:endoplasmic reticulum membrane"/>
    <property type="evidence" value="ECO:0007669"/>
    <property type="project" value="UniProtKB-SubCell"/>
</dbReference>
<feature type="transmembrane region" description="Helical" evidence="10">
    <location>
        <begin position="7"/>
        <end position="27"/>
    </location>
</feature>
<comment type="subcellular location">
    <subcellularLocation>
        <location evidence="1">Endoplasmic reticulum membrane</location>
        <topology evidence="1">Multi-pass membrane protein</topology>
    </subcellularLocation>
</comment>
<keyword evidence="3" id="KW-0813">Transport</keyword>
<feature type="transmembrane region" description="Helical" evidence="10">
    <location>
        <begin position="169"/>
        <end position="186"/>
    </location>
</feature>
<protein>
    <recommendedName>
        <fullName evidence="9">UDP-galactose transporter homolog 1</fullName>
    </recommendedName>
</protein>
<dbReference type="InterPro" id="IPR037185">
    <property type="entry name" value="EmrE-like"/>
</dbReference>
<feature type="transmembrane region" description="Helical" evidence="10">
    <location>
        <begin position="140"/>
        <end position="157"/>
    </location>
</feature>